<sequence length="81" mass="8470">MRISYLSALGAVGVAVSVILAPLAGATVSAPTTVQHIKPSPQTCTTTNVGSQCISPGNVQINNSPPFVNPYSMFRPFPWIV</sequence>
<dbReference type="RefSeq" id="WP_280835621.1">
    <property type="nucleotide sequence ID" value="NZ_JARXVE010000014.1"/>
</dbReference>
<reference evidence="2 3" key="1">
    <citation type="submission" date="2023-04" db="EMBL/GenBank/DDBJ databases">
        <title>Forest soil microbial communities from Buena Vista Peninsula, Colon Province, Panama.</title>
        <authorList>
            <person name="Bouskill N."/>
        </authorList>
    </citation>
    <scope>NUCLEOTIDE SEQUENCE [LARGE SCALE GENOMIC DNA]</scope>
    <source>
        <strain evidence="2 3">AC80</strain>
    </source>
</reference>
<name>A0ABT6L7X7_9MYCO</name>
<accession>A0ABT6L7X7</accession>
<proteinExistence type="predicted"/>
<keyword evidence="3" id="KW-1185">Reference proteome</keyword>
<evidence type="ECO:0000313" key="3">
    <source>
        <dbReference type="Proteomes" id="UP001160130"/>
    </source>
</evidence>
<evidence type="ECO:0000313" key="2">
    <source>
        <dbReference type="EMBL" id="MDH6199056.1"/>
    </source>
</evidence>
<feature type="chain" id="PRO_5046115497" evidence="1">
    <location>
        <begin position="27"/>
        <end position="81"/>
    </location>
</feature>
<dbReference type="Proteomes" id="UP001160130">
    <property type="component" value="Unassembled WGS sequence"/>
</dbReference>
<protein>
    <submittedName>
        <fullName evidence="2">Uncharacterized protein</fullName>
    </submittedName>
</protein>
<organism evidence="2 3">
    <name type="scientific">Mycolicibacterium frederiksbergense</name>
    <dbReference type="NCBI Taxonomy" id="117567"/>
    <lineage>
        <taxon>Bacteria</taxon>
        <taxon>Bacillati</taxon>
        <taxon>Actinomycetota</taxon>
        <taxon>Actinomycetes</taxon>
        <taxon>Mycobacteriales</taxon>
        <taxon>Mycobacteriaceae</taxon>
        <taxon>Mycolicibacterium</taxon>
    </lineage>
</organism>
<gene>
    <name evidence="2" type="ORF">M2272_005723</name>
</gene>
<keyword evidence="1" id="KW-0732">Signal</keyword>
<feature type="signal peptide" evidence="1">
    <location>
        <begin position="1"/>
        <end position="26"/>
    </location>
</feature>
<evidence type="ECO:0000256" key="1">
    <source>
        <dbReference type="SAM" id="SignalP"/>
    </source>
</evidence>
<dbReference type="EMBL" id="JARXVE010000014">
    <property type="protein sequence ID" value="MDH6199056.1"/>
    <property type="molecule type" value="Genomic_DNA"/>
</dbReference>
<comment type="caution">
    <text evidence="2">The sequence shown here is derived from an EMBL/GenBank/DDBJ whole genome shotgun (WGS) entry which is preliminary data.</text>
</comment>